<name>A0ABX1DZS3_9PROT</name>
<organism evidence="4 5">
    <name type="scientific">Falsiroseomonas selenitidurans</name>
    <dbReference type="NCBI Taxonomy" id="2716335"/>
    <lineage>
        <taxon>Bacteria</taxon>
        <taxon>Pseudomonadati</taxon>
        <taxon>Pseudomonadota</taxon>
        <taxon>Alphaproteobacteria</taxon>
        <taxon>Acetobacterales</taxon>
        <taxon>Roseomonadaceae</taxon>
        <taxon>Falsiroseomonas</taxon>
    </lineage>
</organism>
<comment type="similarity">
    <text evidence="1">Belongs to the short-chain dehydrogenases/reductases (SDR) family.</text>
</comment>
<reference evidence="4 5" key="1">
    <citation type="submission" date="2020-03" db="EMBL/GenBank/DDBJ databases">
        <title>Roseomonas selenitidurans sp. nov. isolated from urban soil.</title>
        <authorList>
            <person name="Liu H."/>
        </authorList>
    </citation>
    <scope>NUCLEOTIDE SEQUENCE [LARGE SCALE GENOMIC DNA]</scope>
    <source>
        <strain evidence="4 5">BU-1</strain>
    </source>
</reference>
<dbReference type="NCBIfam" id="NF005559">
    <property type="entry name" value="PRK07231.1"/>
    <property type="match status" value="1"/>
</dbReference>
<comment type="caution">
    <text evidence="4">The sequence shown here is derived from an EMBL/GenBank/DDBJ whole genome shotgun (WGS) entry which is preliminary data.</text>
</comment>
<feature type="domain" description="Ketoreductase" evidence="3">
    <location>
        <begin position="8"/>
        <end position="215"/>
    </location>
</feature>
<dbReference type="PRINTS" id="PR00080">
    <property type="entry name" value="SDRFAMILY"/>
</dbReference>
<dbReference type="Proteomes" id="UP000787635">
    <property type="component" value="Unassembled WGS sequence"/>
</dbReference>
<dbReference type="PROSITE" id="PS00061">
    <property type="entry name" value="ADH_SHORT"/>
    <property type="match status" value="1"/>
</dbReference>
<dbReference type="InterPro" id="IPR057326">
    <property type="entry name" value="KR_dom"/>
</dbReference>
<evidence type="ECO:0000256" key="1">
    <source>
        <dbReference type="ARBA" id="ARBA00006484"/>
    </source>
</evidence>
<dbReference type="RefSeq" id="WP_168028017.1">
    <property type="nucleotide sequence ID" value="NZ_JAAVNE010000006.1"/>
</dbReference>
<dbReference type="Pfam" id="PF13561">
    <property type="entry name" value="adh_short_C2"/>
    <property type="match status" value="1"/>
</dbReference>
<dbReference type="Gene3D" id="3.40.50.720">
    <property type="entry name" value="NAD(P)-binding Rossmann-like Domain"/>
    <property type="match status" value="1"/>
</dbReference>
<dbReference type="PANTHER" id="PTHR43639:SF1">
    <property type="entry name" value="SHORT-CHAIN DEHYDROGENASE_REDUCTASE FAMILY PROTEIN"/>
    <property type="match status" value="1"/>
</dbReference>
<evidence type="ECO:0000259" key="3">
    <source>
        <dbReference type="SMART" id="SM00822"/>
    </source>
</evidence>
<dbReference type="SUPFAM" id="SSF51735">
    <property type="entry name" value="NAD(P)-binding Rossmann-fold domains"/>
    <property type="match status" value="1"/>
</dbReference>
<dbReference type="InterPro" id="IPR036291">
    <property type="entry name" value="NAD(P)-bd_dom_sf"/>
</dbReference>
<gene>
    <name evidence="4" type="ORF">HEQ75_05645</name>
</gene>
<dbReference type="PRINTS" id="PR00081">
    <property type="entry name" value="GDHRDH"/>
</dbReference>
<dbReference type="SMART" id="SM00822">
    <property type="entry name" value="PKS_KR"/>
    <property type="match status" value="1"/>
</dbReference>
<sequence length="251" mass="24886">MRPRFQGRAAIVTGAARGIGAACAARLAAEGAAVLLVDCDPSVAATAAGLGGTALLADVAAAGAGAAIVAAALAAFGRLDVLVNNAGIGGSRALAATEDAALARILEVNLAAALRLTREALPHLARPGGAVVNMASVFGQEGMPGSIAYAVAKAGLAQFTRSAAAELGAEGIRVNAVAAGAIETAMTEAFRADPWYRRAMIEAAPLRRAGQPEEVASAVAFLASDDASFITGQVLAVDGGWAVARHPPREG</sequence>
<evidence type="ECO:0000313" key="5">
    <source>
        <dbReference type="Proteomes" id="UP000787635"/>
    </source>
</evidence>
<evidence type="ECO:0000313" key="4">
    <source>
        <dbReference type="EMBL" id="NKC30336.1"/>
    </source>
</evidence>
<accession>A0ABX1DZS3</accession>
<dbReference type="InterPro" id="IPR002347">
    <property type="entry name" value="SDR_fam"/>
</dbReference>
<keyword evidence="5" id="KW-1185">Reference proteome</keyword>
<evidence type="ECO:0000256" key="2">
    <source>
        <dbReference type="ARBA" id="ARBA00023002"/>
    </source>
</evidence>
<protein>
    <submittedName>
        <fullName evidence="4">SDR family oxidoreductase</fullName>
    </submittedName>
</protein>
<dbReference type="EMBL" id="JAAVNE010000006">
    <property type="protein sequence ID" value="NKC30336.1"/>
    <property type="molecule type" value="Genomic_DNA"/>
</dbReference>
<dbReference type="PANTHER" id="PTHR43639">
    <property type="entry name" value="OXIDOREDUCTASE, SHORT-CHAIN DEHYDROGENASE/REDUCTASE FAMILY (AFU_ORTHOLOGUE AFUA_5G02870)"/>
    <property type="match status" value="1"/>
</dbReference>
<keyword evidence="2" id="KW-0560">Oxidoreductase</keyword>
<dbReference type="InterPro" id="IPR020904">
    <property type="entry name" value="Sc_DH/Rdtase_CS"/>
</dbReference>
<proteinExistence type="inferred from homology"/>